<evidence type="ECO:0000313" key="9">
    <source>
        <dbReference type="EMBL" id="PIA25513.1"/>
    </source>
</evidence>
<accession>A0A2G5C2K9</accession>
<dbReference type="SUPFAM" id="SSF54368">
    <property type="entry name" value="Glutamine synthetase, N-terminal domain"/>
    <property type="match status" value="1"/>
</dbReference>
<evidence type="ECO:0000313" key="10">
    <source>
        <dbReference type="Proteomes" id="UP000230069"/>
    </source>
</evidence>
<dbReference type="STRING" id="218851.A0A2G5C2K9"/>
<proteinExistence type="inferred from homology"/>
<dbReference type="SMART" id="SM01230">
    <property type="entry name" value="Gln-synt_C"/>
    <property type="match status" value="1"/>
</dbReference>
<dbReference type="Gene3D" id="3.30.420.40">
    <property type="match status" value="1"/>
</dbReference>
<dbReference type="FunFam" id="3.30.590.10:FF:000011">
    <property type="entry name" value="Glutamine synthetase"/>
    <property type="match status" value="1"/>
</dbReference>
<evidence type="ECO:0000256" key="6">
    <source>
        <dbReference type="ARBA" id="ARBA00022741"/>
    </source>
</evidence>
<evidence type="ECO:0000256" key="2">
    <source>
        <dbReference type="ARBA" id="ARBA00009897"/>
    </source>
</evidence>
<evidence type="ECO:0000256" key="4">
    <source>
        <dbReference type="ARBA" id="ARBA00022490"/>
    </source>
</evidence>
<dbReference type="GO" id="GO:0005737">
    <property type="term" value="C:cytoplasm"/>
    <property type="evidence" value="ECO:0007669"/>
    <property type="project" value="UniProtKB-SubCell"/>
</dbReference>
<keyword evidence="6" id="KW-0547">Nucleotide-binding</keyword>
<dbReference type="InterPro" id="IPR036651">
    <property type="entry name" value="Gln_synt_N_sf"/>
</dbReference>
<dbReference type="InterPro" id="IPR043129">
    <property type="entry name" value="ATPase_NBD"/>
</dbReference>
<evidence type="ECO:0000256" key="5">
    <source>
        <dbReference type="ARBA" id="ARBA00022598"/>
    </source>
</evidence>
<dbReference type="GO" id="GO:0016301">
    <property type="term" value="F:kinase activity"/>
    <property type="evidence" value="ECO:0007669"/>
    <property type="project" value="InterPro"/>
</dbReference>
<sequence length="598" mass="65771">MNLFYVVLQVSHIDFSLLYFFGYRIGGSGMDLHRPVSDPTKLPRWNYGDSSTGQAPGEGSEVILYPQAIFKDPFRRGNILLCVMLNTPAGEPIPTNKRANPANIFSQPDVVAEEPWYGIQQEYTLLHKDINCPVGWPIGGYPGPQVQYYCGAGADKAFGRDIFDSHYKACLYAGINISGINGEVMPAQWEFQVDPAVGICAGDELWVARVAVDADGSPVTVSLGGDSRRNIIVWMDHRAVKQAERINYNNSPVLQYCGGALSPEMQPPKIPDTDSRDMEACGWDDDFWEEIGLGDLVDGHHAKIGGSVAFPGHSLGSGLTATAVKVRNFLRTLISKGSPFDNICGPYRKILYKTVNHVSNYSDFENMGMEVGTPVGTSLIDPHAGGVGVMESVPVSDSKGTEDDKEAICHRMVLVCGTSTCHMAVSQTKVFIPGVWGPFWSAIINNHIAAPHLANHAASQGVSVFELLNKMLESMMQDLNTPFLAALTEDLHVLPDFLGNSTKSMRNDGGYEIIKKAIEKLSLRHKEHIAACGEGNERRLTGHHETTDINSFKWIIFRLLFRDKTVLGLLTVGIPAQKMSLFAQIPYKYQKQRKPAVR</sequence>
<evidence type="ECO:0000259" key="8">
    <source>
        <dbReference type="SMART" id="SM01230"/>
    </source>
</evidence>
<keyword evidence="5" id="KW-0436">Ligase</keyword>
<dbReference type="Proteomes" id="UP000230069">
    <property type="component" value="Unassembled WGS sequence"/>
</dbReference>
<gene>
    <name evidence="9" type="ORF">AQUCO_11200021v1</name>
</gene>
<dbReference type="PANTHER" id="PTHR20852">
    <property type="entry name" value="GLUTAMINE SYNTHETASE"/>
    <property type="match status" value="1"/>
</dbReference>
<dbReference type="InterPro" id="IPR050292">
    <property type="entry name" value="Glutamine_Synthetase"/>
</dbReference>
<dbReference type="Gene3D" id="3.30.590.10">
    <property type="entry name" value="Glutamine synthetase/guanido kinase, catalytic domain"/>
    <property type="match status" value="2"/>
</dbReference>
<comment type="similarity">
    <text evidence="2">Belongs to the glutamine synthetase family.</text>
</comment>
<feature type="domain" description="GS catalytic" evidence="8">
    <location>
        <begin position="94"/>
        <end position="574"/>
    </location>
</feature>
<evidence type="ECO:0000256" key="7">
    <source>
        <dbReference type="ARBA" id="ARBA00022840"/>
    </source>
</evidence>
<dbReference type="InterPro" id="IPR018485">
    <property type="entry name" value="FGGY_C"/>
</dbReference>
<reference evidence="9 10" key="1">
    <citation type="submission" date="2017-09" db="EMBL/GenBank/DDBJ databases">
        <title>WGS assembly of Aquilegia coerulea Goldsmith.</title>
        <authorList>
            <person name="Hodges S."/>
            <person name="Kramer E."/>
            <person name="Nordborg M."/>
            <person name="Tomkins J."/>
            <person name="Borevitz J."/>
            <person name="Derieg N."/>
            <person name="Yan J."/>
            <person name="Mihaltcheva S."/>
            <person name="Hayes R.D."/>
            <person name="Rokhsar D."/>
        </authorList>
    </citation>
    <scope>NUCLEOTIDE SEQUENCE [LARGE SCALE GENOMIC DNA]</scope>
    <source>
        <strain evidence="10">cv. Goldsmith</strain>
    </source>
</reference>
<dbReference type="SUPFAM" id="SSF55931">
    <property type="entry name" value="Glutamine synthetase/guanido kinase"/>
    <property type="match status" value="1"/>
</dbReference>
<dbReference type="Pfam" id="PF02782">
    <property type="entry name" value="FGGY_C"/>
    <property type="match status" value="1"/>
</dbReference>
<dbReference type="PANTHER" id="PTHR20852:SF93">
    <property type="entry name" value="GLUTAMINE SYNTHETASE CYTOSOLIC ISOZYME 1-1"/>
    <property type="match status" value="1"/>
</dbReference>
<dbReference type="InParanoid" id="A0A2G5C2K9"/>
<dbReference type="Gene3D" id="3.10.20.70">
    <property type="entry name" value="Glutamine synthetase, N-terminal domain"/>
    <property type="match status" value="1"/>
</dbReference>
<dbReference type="InterPro" id="IPR014746">
    <property type="entry name" value="Gln_synth/guanido_kin_cat_dom"/>
</dbReference>
<dbReference type="EC" id="6.3.1.2" evidence="3"/>
<protein>
    <recommendedName>
        <fullName evidence="3">glutamine synthetase</fullName>
        <ecNumber evidence="3">6.3.1.2</ecNumber>
    </recommendedName>
</protein>
<evidence type="ECO:0000256" key="3">
    <source>
        <dbReference type="ARBA" id="ARBA00012937"/>
    </source>
</evidence>
<dbReference type="GO" id="GO:0005524">
    <property type="term" value="F:ATP binding"/>
    <property type="evidence" value="ECO:0007669"/>
    <property type="project" value="UniProtKB-KW"/>
</dbReference>
<keyword evidence="7" id="KW-0067">ATP-binding</keyword>
<name>A0A2G5C2K9_AQUCA</name>
<dbReference type="SUPFAM" id="SSF53067">
    <property type="entry name" value="Actin-like ATPase domain"/>
    <property type="match status" value="2"/>
</dbReference>
<comment type="subcellular location">
    <subcellularLocation>
        <location evidence="1">Cytoplasm</location>
    </subcellularLocation>
</comment>
<keyword evidence="4" id="KW-0963">Cytoplasm</keyword>
<keyword evidence="10" id="KW-1185">Reference proteome</keyword>
<dbReference type="InterPro" id="IPR008146">
    <property type="entry name" value="Gln_synth_cat_dom"/>
</dbReference>
<dbReference type="EMBL" id="KZ305128">
    <property type="protein sequence ID" value="PIA25513.1"/>
    <property type="molecule type" value="Genomic_DNA"/>
</dbReference>
<organism evidence="9 10">
    <name type="scientific">Aquilegia coerulea</name>
    <name type="common">Rocky mountain columbine</name>
    <dbReference type="NCBI Taxonomy" id="218851"/>
    <lineage>
        <taxon>Eukaryota</taxon>
        <taxon>Viridiplantae</taxon>
        <taxon>Streptophyta</taxon>
        <taxon>Embryophyta</taxon>
        <taxon>Tracheophyta</taxon>
        <taxon>Spermatophyta</taxon>
        <taxon>Magnoliopsida</taxon>
        <taxon>Ranunculales</taxon>
        <taxon>Ranunculaceae</taxon>
        <taxon>Thalictroideae</taxon>
        <taxon>Aquilegia</taxon>
    </lineage>
</organism>
<dbReference type="GO" id="GO:0004356">
    <property type="term" value="F:glutamine synthetase activity"/>
    <property type="evidence" value="ECO:0007669"/>
    <property type="project" value="UniProtKB-EC"/>
</dbReference>
<dbReference type="GO" id="GO:0006542">
    <property type="term" value="P:glutamine biosynthetic process"/>
    <property type="evidence" value="ECO:0007669"/>
    <property type="project" value="InterPro"/>
</dbReference>
<dbReference type="GO" id="GO:0005975">
    <property type="term" value="P:carbohydrate metabolic process"/>
    <property type="evidence" value="ECO:0007669"/>
    <property type="project" value="InterPro"/>
</dbReference>
<evidence type="ECO:0000256" key="1">
    <source>
        <dbReference type="ARBA" id="ARBA00004496"/>
    </source>
</evidence>
<dbReference type="AlphaFoldDB" id="A0A2G5C2K9"/>